<evidence type="ECO:0000313" key="3">
    <source>
        <dbReference type="Proteomes" id="UP000214646"/>
    </source>
</evidence>
<gene>
    <name evidence="2" type="ORF">FRUB_05828</name>
</gene>
<protein>
    <submittedName>
        <fullName evidence="2">Uncharacterized protein</fullName>
    </submittedName>
</protein>
<feature type="compositionally biased region" description="Polar residues" evidence="1">
    <location>
        <begin position="41"/>
        <end position="66"/>
    </location>
</feature>
<dbReference type="OrthoDB" id="302125at2"/>
<reference evidence="3" key="1">
    <citation type="submission" date="2017-06" db="EMBL/GenBank/DDBJ databases">
        <title>Genome analysis of Fimbriiglobus ruber SP5, the first member of the order Planctomycetales with confirmed chitinolytic capability.</title>
        <authorList>
            <person name="Ravin N.V."/>
            <person name="Rakitin A.L."/>
            <person name="Ivanova A.A."/>
            <person name="Beletsky A.V."/>
            <person name="Kulichevskaya I.S."/>
            <person name="Mardanov A.V."/>
            <person name="Dedysh S.N."/>
        </authorList>
    </citation>
    <scope>NUCLEOTIDE SEQUENCE [LARGE SCALE GENOMIC DNA]</scope>
    <source>
        <strain evidence="3">SP5</strain>
    </source>
</reference>
<evidence type="ECO:0000256" key="1">
    <source>
        <dbReference type="SAM" id="MobiDB-lite"/>
    </source>
</evidence>
<dbReference type="Proteomes" id="UP000214646">
    <property type="component" value="Unassembled WGS sequence"/>
</dbReference>
<organism evidence="2 3">
    <name type="scientific">Fimbriiglobus ruber</name>
    <dbReference type="NCBI Taxonomy" id="1908690"/>
    <lineage>
        <taxon>Bacteria</taxon>
        <taxon>Pseudomonadati</taxon>
        <taxon>Planctomycetota</taxon>
        <taxon>Planctomycetia</taxon>
        <taxon>Gemmatales</taxon>
        <taxon>Gemmataceae</taxon>
        <taxon>Fimbriiglobus</taxon>
    </lineage>
</organism>
<accession>A0A225DN07</accession>
<evidence type="ECO:0000313" key="2">
    <source>
        <dbReference type="EMBL" id="OWK39938.1"/>
    </source>
</evidence>
<dbReference type="EMBL" id="NIDE01000009">
    <property type="protein sequence ID" value="OWK39938.1"/>
    <property type="molecule type" value="Genomic_DNA"/>
</dbReference>
<name>A0A225DN07_9BACT</name>
<feature type="region of interest" description="Disordered" evidence="1">
    <location>
        <begin position="31"/>
        <end position="66"/>
    </location>
</feature>
<keyword evidence="3" id="KW-1185">Reference proteome</keyword>
<proteinExistence type="predicted"/>
<comment type="caution">
    <text evidence="2">The sequence shown here is derived from an EMBL/GenBank/DDBJ whole genome shotgun (WGS) entry which is preliminary data.</text>
</comment>
<sequence length="66" mass="7124">MHLGLDPSELTSSDRLRAVATILAAGLRRLHNHNGLRTDPPRQNLSDSRTNELALTPDTSVTVHGG</sequence>
<dbReference type="AlphaFoldDB" id="A0A225DN07"/>
<dbReference type="RefSeq" id="WP_088256756.1">
    <property type="nucleotide sequence ID" value="NZ_NIDE01000009.1"/>
</dbReference>